<protein>
    <submittedName>
        <fullName evidence="2">CHAT domain-containing protein</fullName>
    </submittedName>
</protein>
<dbReference type="RefSeq" id="WP_093605540.1">
    <property type="nucleotide sequence ID" value="NZ_FOYL01000017.1"/>
</dbReference>
<dbReference type="Pfam" id="PF12770">
    <property type="entry name" value="CHAT"/>
    <property type="match status" value="1"/>
</dbReference>
<organism evidence="2 3">
    <name type="scientific">Lentzea waywayandensis</name>
    <dbReference type="NCBI Taxonomy" id="84724"/>
    <lineage>
        <taxon>Bacteria</taxon>
        <taxon>Bacillati</taxon>
        <taxon>Actinomycetota</taxon>
        <taxon>Actinomycetes</taxon>
        <taxon>Pseudonocardiales</taxon>
        <taxon>Pseudonocardiaceae</taxon>
        <taxon>Lentzea</taxon>
    </lineage>
</organism>
<dbReference type="STRING" id="84724.SAMN04488564_11714"/>
<evidence type="ECO:0000259" key="1">
    <source>
        <dbReference type="Pfam" id="PF12770"/>
    </source>
</evidence>
<dbReference type="AlphaFoldDB" id="A0A1I6FGM0"/>
<dbReference type="OrthoDB" id="4149784at2"/>
<name>A0A1I6FGM0_9PSEU</name>
<sequence length="423" mass="45822">MTQEPLDELAAAREEFDEVVREIQRTPEFRDFSVPSGFDVIAPAGAIDPLVYLSTTETTGVALVVFDGKVTPVDLPVNSADLRSKVHHYFHAYQEARAEPRASRWEQALDDVTRWLWDSTMGPVLDAVEGASSTTIVTGGQFGLLPLHAAWTPDDSTPTGRLHAVDRTAISYAAKAQAHRECMRRAATITGTRLLGVVNPNPHEHNALPDTEWEAAAASARFPGGTVLRHGDANLEQVVRLLSDAQVLHFGCHGVAELATPLHSHLQLSGQDVLALARVLDLKLSARLAVLSACETALIGLDLPDEVISLPTGLVQAGVAGVLATLWSVRQRSSAVHMVEFYRRWTDGTPPAVALAETQRWLRDVTVGEFSGSWESALDDEAEWLPAEFGDLVLGDLVGRHATADDRPWSAISDWAAFTMTGA</sequence>
<dbReference type="InterPro" id="IPR024983">
    <property type="entry name" value="CHAT_dom"/>
</dbReference>
<feature type="domain" description="CHAT" evidence="1">
    <location>
        <begin position="112"/>
        <end position="422"/>
    </location>
</feature>
<evidence type="ECO:0000313" key="3">
    <source>
        <dbReference type="Proteomes" id="UP000198583"/>
    </source>
</evidence>
<proteinExistence type="predicted"/>
<keyword evidence="3" id="KW-1185">Reference proteome</keyword>
<dbReference type="Proteomes" id="UP000198583">
    <property type="component" value="Unassembled WGS sequence"/>
</dbReference>
<accession>A0A1I6FGM0</accession>
<dbReference type="EMBL" id="FOYL01000017">
    <property type="protein sequence ID" value="SFR29090.1"/>
    <property type="molecule type" value="Genomic_DNA"/>
</dbReference>
<reference evidence="3" key="1">
    <citation type="submission" date="2016-10" db="EMBL/GenBank/DDBJ databases">
        <authorList>
            <person name="Varghese N."/>
            <person name="Submissions S."/>
        </authorList>
    </citation>
    <scope>NUCLEOTIDE SEQUENCE [LARGE SCALE GENOMIC DNA]</scope>
    <source>
        <strain evidence="3">DSM 44232</strain>
    </source>
</reference>
<evidence type="ECO:0000313" key="2">
    <source>
        <dbReference type="EMBL" id="SFR29090.1"/>
    </source>
</evidence>
<gene>
    <name evidence="2" type="ORF">SAMN04488564_11714</name>
</gene>